<sequence>MATKIRHEWYQTDSEVVVSVFIRNVKEEDLKVDIQERSVSSLSPACRHASLPRHELTSLLVVPQLSLSVRLPTGSDIVFDLDPVAHPIDVAQSSYRVLQPKIELKLRKKDAGIKWTKVEGEDEPVGQKLSAPAESAAAGAHAYPSSSRKHHNWDAIARDAAAEDEAFEKEFSTKNPGAGGDKQLNELFQKLYADATDDQRRAMVKSYQESNGTALSTDWSDVKSSMVAKKWGA</sequence>
<dbReference type="PANTHER" id="PTHR45862">
    <property type="entry name" value="PROTEIN SGT1 HOMOLOG"/>
    <property type="match status" value="1"/>
</dbReference>
<evidence type="ECO:0000259" key="2">
    <source>
        <dbReference type="PROSITE" id="PS51048"/>
    </source>
</evidence>
<proteinExistence type="predicted"/>
<dbReference type="InterPro" id="IPR007699">
    <property type="entry name" value="SGS_dom"/>
</dbReference>
<dbReference type="EMBL" id="CENE01000012">
    <property type="protein sequence ID" value="CEQ41159.1"/>
    <property type="molecule type" value="Genomic_DNA"/>
</dbReference>
<keyword evidence="5" id="KW-1185">Reference proteome</keyword>
<gene>
    <name evidence="4" type="primary">SPOSA6832_02839</name>
</gene>
<feature type="region of interest" description="Disordered" evidence="1">
    <location>
        <begin position="119"/>
        <end position="150"/>
    </location>
</feature>
<dbReference type="InterPro" id="IPR044563">
    <property type="entry name" value="Sgt1-like"/>
</dbReference>
<feature type="domain" description="SGS" evidence="2">
    <location>
        <begin position="142"/>
        <end position="233"/>
    </location>
</feature>
<dbReference type="Pfam" id="PF04969">
    <property type="entry name" value="CS"/>
    <property type="match status" value="1"/>
</dbReference>
<name>A0A0D6EMI9_SPOSA</name>
<reference evidence="5" key="1">
    <citation type="submission" date="2015-02" db="EMBL/GenBank/DDBJ databases">
        <authorList>
            <person name="Gon?alves P."/>
        </authorList>
    </citation>
    <scope>NUCLEOTIDE SEQUENCE [LARGE SCALE GENOMIC DNA]</scope>
</reference>
<evidence type="ECO:0000256" key="1">
    <source>
        <dbReference type="SAM" id="MobiDB-lite"/>
    </source>
</evidence>
<dbReference type="GO" id="GO:0051087">
    <property type="term" value="F:protein-folding chaperone binding"/>
    <property type="evidence" value="ECO:0007669"/>
    <property type="project" value="InterPro"/>
</dbReference>
<protein>
    <submittedName>
        <fullName evidence="4">SPOSA6832_02839-mRNA-1:cds</fullName>
    </submittedName>
</protein>
<evidence type="ECO:0000313" key="4">
    <source>
        <dbReference type="EMBL" id="CEQ41159.1"/>
    </source>
</evidence>
<feature type="compositionally biased region" description="Low complexity" evidence="1">
    <location>
        <begin position="130"/>
        <end position="146"/>
    </location>
</feature>
<dbReference type="Gene3D" id="2.60.40.790">
    <property type="match status" value="1"/>
</dbReference>
<accession>A0A0D6EMI9</accession>
<dbReference type="Pfam" id="PF05002">
    <property type="entry name" value="SGS"/>
    <property type="match status" value="1"/>
</dbReference>
<dbReference type="Proteomes" id="UP000243876">
    <property type="component" value="Unassembled WGS sequence"/>
</dbReference>
<organism evidence="4 5">
    <name type="scientific">Sporidiobolus salmonicolor</name>
    <name type="common">Yeast-like fungus</name>
    <name type="synonym">Sporobolomyces salmonicolor</name>
    <dbReference type="NCBI Taxonomy" id="5005"/>
    <lineage>
        <taxon>Eukaryota</taxon>
        <taxon>Fungi</taxon>
        <taxon>Dikarya</taxon>
        <taxon>Basidiomycota</taxon>
        <taxon>Pucciniomycotina</taxon>
        <taxon>Microbotryomycetes</taxon>
        <taxon>Sporidiobolales</taxon>
        <taxon>Sporidiobolaceae</taxon>
        <taxon>Sporobolomyces</taxon>
    </lineage>
</organism>
<dbReference type="OrthoDB" id="1898560at2759"/>
<dbReference type="InterPro" id="IPR007052">
    <property type="entry name" value="CS_dom"/>
</dbReference>
<dbReference type="PROSITE" id="PS51048">
    <property type="entry name" value="SGS"/>
    <property type="match status" value="1"/>
</dbReference>
<dbReference type="PROSITE" id="PS51203">
    <property type="entry name" value="CS"/>
    <property type="match status" value="1"/>
</dbReference>
<feature type="domain" description="CS" evidence="3">
    <location>
        <begin position="2"/>
        <end position="119"/>
    </location>
</feature>
<dbReference type="SUPFAM" id="SSF49764">
    <property type="entry name" value="HSP20-like chaperones"/>
    <property type="match status" value="1"/>
</dbReference>
<dbReference type="InterPro" id="IPR008978">
    <property type="entry name" value="HSP20-like_chaperone"/>
</dbReference>
<dbReference type="AlphaFoldDB" id="A0A0D6EMI9"/>
<evidence type="ECO:0000313" key="5">
    <source>
        <dbReference type="Proteomes" id="UP000243876"/>
    </source>
</evidence>
<evidence type="ECO:0000259" key="3">
    <source>
        <dbReference type="PROSITE" id="PS51203"/>
    </source>
</evidence>